<gene>
    <name evidence="3" type="ORF">BVG16_14435</name>
</gene>
<dbReference type="Pfam" id="PF02272">
    <property type="entry name" value="DHHA1"/>
    <property type="match status" value="1"/>
</dbReference>
<feature type="domain" description="DDH" evidence="1">
    <location>
        <begin position="27"/>
        <end position="169"/>
    </location>
</feature>
<keyword evidence="4" id="KW-1185">Reference proteome</keyword>
<dbReference type="PANTHER" id="PTHR47618">
    <property type="entry name" value="BIFUNCTIONAL OLIGORIBONUCLEASE AND PAP PHOSPHATASE NRNA"/>
    <property type="match status" value="1"/>
</dbReference>
<comment type="caution">
    <text evidence="3">The sequence shown here is derived from an EMBL/GenBank/DDBJ whole genome shotgun (WGS) entry which is preliminary data.</text>
</comment>
<proteinExistence type="predicted"/>
<dbReference type="InterPro" id="IPR003156">
    <property type="entry name" value="DHHA1_dom"/>
</dbReference>
<dbReference type="GO" id="GO:0003676">
    <property type="term" value="F:nucleic acid binding"/>
    <property type="evidence" value="ECO:0007669"/>
    <property type="project" value="InterPro"/>
</dbReference>
<evidence type="ECO:0000259" key="2">
    <source>
        <dbReference type="Pfam" id="PF02272"/>
    </source>
</evidence>
<organism evidence="3 4">
    <name type="scientific">Paenibacillus selenitireducens</name>
    <dbReference type="NCBI Taxonomy" id="1324314"/>
    <lineage>
        <taxon>Bacteria</taxon>
        <taxon>Bacillati</taxon>
        <taxon>Bacillota</taxon>
        <taxon>Bacilli</taxon>
        <taxon>Bacillales</taxon>
        <taxon>Paenibacillaceae</taxon>
        <taxon>Paenibacillus</taxon>
    </lineage>
</organism>
<dbReference type="Gene3D" id="3.90.1640.10">
    <property type="entry name" value="inorganic pyrophosphatase (n-terminal core)"/>
    <property type="match status" value="1"/>
</dbReference>
<dbReference type="Pfam" id="PF01368">
    <property type="entry name" value="DHH"/>
    <property type="match status" value="1"/>
</dbReference>
<dbReference type="Gene3D" id="3.10.310.30">
    <property type="match status" value="1"/>
</dbReference>
<accession>A0A1T2XCL7</accession>
<dbReference type="AlphaFoldDB" id="A0A1T2XCL7"/>
<reference evidence="3 4" key="1">
    <citation type="submission" date="2017-01" db="EMBL/GenBank/DDBJ databases">
        <title>Genome analysis of Paenibacillus selenitrireducens ES3-24.</title>
        <authorList>
            <person name="Xu D."/>
            <person name="Yao R."/>
            <person name="Zheng S."/>
        </authorList>
    </citation>
    <scope>NUCLEOTIDE SEQUENCE [LARGE SCALE GENOMIC DNA]</scope>
    <source>
        <strain evidence="3 4">ES3-24</strain>
    </source>
</reference>
<dbReference type="InterPro" id="IPR001667">
    <property type="entry name" value="DDH_dom"/>
</dbReference>
<evidence type="ECO:0000259" key="1">
    <source>
        <dbReference type="Pfam" id="PF01368"/>
    </source>
</evidence>
<dbReference type="EMBL" id="MSZX01000005">
    <property type="protein sequence ID" value="OPA77639.1"/>
    <property type="molecule type" value="Genomic_DNA"/>
</dbReference>
<evidence type="ECO:0000313" key="4">
    <source>
        <dbReference type="Proteomes" id="UP000190188"/>
    </source>
</evidence>
<dbReference type="STRING" id="1324314.BVG16_14435"/>
<name>A0A1T2XCL7_9BACL</name>
<dbReference type="InterPro" id="IPR038763">
    <property type="entry name" value="DHH_sf"/>
</dbReference>
<dbReference type="PANTHER" id="PTHR47618:SF1">
    <property type="entry name" value="BIFUNCTIONAL OLIGORIBONUCLEASE AND PAP PHOSPHATASE NRNA"/>
    <property type="match status" value="1"/>
</dbReference>
<dbReference type="OrthoDB" id="9803668at2"/>
<dbReference type="SUPFAM" id="SSF64182">
    <property type="entry name" value="DHH phosphoesterases"/>
    <property type="match status" value="1"/>
</dbReference>
<sequence length="331" mass="36503">MMLNSNDPLYAEQLQAAYNFINHHDDFLVVSHVQPDGDAASSTVVIGWLLKQLNKSFTMINEGVIPSRLDYLWSVDQIHNYTASPINRTFSTVICVDCADYSRVGKVRSLFTDDVKILNIDHHPTNDGFGEVNVIKTDAAATAEILFDLLDKFDIAWDVDVATAVYTGILTDTGGFRYSNTTPRVMAIISTLLSYGVNGHHLADHLLEKMTMPQMLLLTKALSRLSFAENNRVGWVYITPEDMADTGALSEDLEGLVNYPRNIEGVDVGILFKQVSDSAVKVSLRSNEHVNVAEVAQAFGGGGHVRAAGCRIEGVLQDVMNQVVERVRQTL</sequence>
<protein>
    <submittedName>
        <fullName evidence="3">DHH family phosphoesterase</fullName>
    </submittedName>
</protein>
<dbReference type="InterPro" id="IPR051319">
    <property type="entry name" value="Oligoribo/pAp-PDE_c-di-AMP_PDE"/>
</dbReference>
<dbReference type="Proteomes" id="UP000190188">
    <property type="component" value="Unassembled WGS sequence"/>
</dbReference>
<feature type="domain" description="DHHA1" evidence="2">
    <location>
        <begin position="247"/>
        <end position="330"/>
    </location>
</feature>
<dbReference type="RefSeq" id="WP_078499381.1">
    <property type="nucleotide sequence ID" value="NZ_MSZX01000005.1"/>
</dbReference>
<evidence type="ECO:0000313" key="3">
    <source>
        <dbReference type="EMBL" id="OPA77639.1"/>
    </source>
</evidence>